<evidence type="ECO:0000259" key="5">
    <source>
        <dbReference type="PROSITE" id="PS50072"/>
    </source>
</evidence>
<comment type="catalytic activity">
    <reaction evidence="4">
        <text>[protein]-peptidylproline (omega=180) = [protein]-peptidylproline (omega=0)</text>
        <dbReference type="Rhea" id="RHEA:16237"/>
        <dbReference type="Rhea" id="RHEA-COMP:10747"/>
        <dbReference type="Rhea" id="RHEA-COMP:10748"/>
        <dbReference type="ChEBI" id="CHEBI:83833"/>
        <dbReference type="ChEBI" id="CHEBI:83834"/>
        <dbReference type="EC" id="5.2.1.8"/>
    </reaction>
</comment>
<dbReference type="SUPFAM" id="SSF50891">
    <property type="entry name" value="Cyclophilin-like"/>
    <property type="match status" value="1"/>
</dbReference>
<dbReference type="Pfam" id="PF00160">
    <property type="entry name" value="Pro_isomerase"/>
    <property type="match status" value="1"/>
</dbReference>
<dbReference type="EC" id="5.2.1.8" evidence="4"/>
<reference evidence="6" key="2">
    <citation type="journal article" date="2021" name="PeerJ">
        <title>Extensive microbial diversity within the chicken gut microbiome revealed by metagenomics and culture.</title>
        <authorList>
            <person name="Gilroy R."/>
            <person name="Ravi A."/>
            <person name="Getino M."/>
            <person name="Pursley I."/>
            <person name="Horton D.L."/>
            <person name="Alikhan N.F."/>
            <person name="Baker D."/>
            <person name="Gharbi K."/>
            <person name="Hall N."/>
            <person name="Watson M."/>
            <person name="Adriaenssens E.M."/>
            <person name="Foster-Nyarko E."/>
            <person name="Jarju S."/>
            <person name="Secka A."/>
            <person name="Antonio M."/>
            <person name="Oren A."/>
            <person name="Chaudhuri R.R."/>
            <person name="La Ragione R."/>
            <person name="Hildebrand F."/>
            <person name="Pallen M.J."/>
        </authorList>
    </citation>
    <scope>NUCLEOTIDE SEQUENCE</scope>
    <source>
        <strain evidence="6">ChiSxjej1B13-7958</strain>
    </source>
</reference>
<comment type="caution">
    <text evidence="6">The sequence shown here is derived from an EMBL/GenBank/DDBJ whole genome shotgun (WGS) entry which is preliminary data.</text>
</comment>
<evidence type="ECO:0000256" key="1">
    <source>
        <dbReference type="ARBA" id="ARBA00002388"/>
    </source>
</evidence>
<feature type="domain" description="PPIase cyclophilin-type" evidence="5">
    <location>
        <begin position="48"/>
        <end position="264"/>
    </location>
</feature>
<accession>A0A9D1ALT6</accession>
<keyword evidence="4" id="KW-0732">Signal</keyword>
<dbReference type="PANTHER" id="PTHR45625">
    <property type="entry name" value="PEPTIDYL-PROLYL CIS-TRANS ISOMERASE-RELATED"/>
    <property type="match status" value="1"/>
</dbReference>
<evidence type="ECO:0000256" key="3">
    <source>
        <dbReference type="ARBA" id="ARBA00023235"/>
    </source>
</evidence>
<dbReference type="EMBL" id="DVGZ01000037">
    <property type="protein sequence ID" value="HIR46734.1"/>
    <property type="molecule type" value="Genomic_DNA"/>
</dbReference>
<dbReference type="InterPro" id="IPR020892">
    <property type="entry name" value="Cyclophilin-type_PPIase_CS"/>
</dbReference>
<evidence type="ECO:0000256" key="2">
    <source>
        <dbReference type="ARBA" id="ARBA00023110"/>
    </source>
</evidence>
<organism evidence="6 7">
    <name type="scientific">Candidatus Caccousia avicola</name>
    <dbReference type="NCBI Taxonomy" id="2840721"/>
    <lineage>
        <taxon>Bacteria</taxon>
        <taxon>Bacillati</taxon>
        <taxon>Bacillota</taxon>
        <taxon>Clostridia</taxon>
        <taxon>Eubacteriales</taxon>
        <taxon>Oscillospiraceae</taxon>
        <taxon>Oscillospiraceae incertae sedis</taxon>
        <taxon>Candidatus Caccousia</taxon>
    </lineage>
</organism>
<dbReference type="PROSITE" id="PS51257">
    <property type="entry name" value="PROKAR_LIPOPROTEIN"/>
    <property type="match status" value="1"/>
</dbReference>
<dbReference type="AlphaFoldDB" id="A0A9D1ALT6"/>
<protein>
    <recommendedName>
        <fullName evidence="4">Peptidyl-prolyl cis-trans isomerase</fullName>
        <shortName evidence="4">PPIase</shortName>
        <ecNumber evidence="4">5.2.1.8</ecNumber>
    </recommendedName>
</protein>
<dbReference type="Gene3D" id="2.40.100.10">
    <property type="entry name" value="Cyclophilin-like"/>
    <property type="match status" value="1"/>
</dbReference>
<reference evidence="6" key="1">
    <citation type="submission" date="2020-10" db="EMBL/GenBank/DDBJ databases">
        <authorList>
            <person name="Gilroy R."/>
        </authorList>
    </citation>
    <scope>NUCLEOTIDE SEQUENCE</scope>
    <source>
        <strain evidence="6">ChiSxjej1B13-7958</strain>
    </source>
</reference>
<feature type="signal peptide" evidence="4">
    <location>
        <begin position="1"/>
        <end position="24"/>
    </location>
</feature>
<dbReference type="PANTHER" id="PTHR45625:SF4">
    <property type="entry name" value="PEPTIDYLPROLYL ISOMERASE DOMAIN AND WD REPEAT-CONTAINING PROTEIN 1"/>
    <property type="match status" value="1"/>
</dbReference>
<sequence>MKAFKRFVSALLAGALLTCALSFSGCQQKGGSSNNVGYQLDPPEAGEKIAVLTTNMGTIKIRLFPDAAPKAVENFTTHIEEGYYNGLTFHRVIDGFMIQGGDPNGDGTGGESIWGEPFEDEFNEDLLNIRGSLAMANSGPNTNGSQFFINQGDASDFSGWDYFEQNSEAYKEAYEQLDDAYKTMFVQQYGSMPDMSRISDEVKKLYEENGGNPSLDGAYSIPGRGHTVFGQVFEGMDVVDAIAAVQTDDSDKPVEDVVIEKAEVQTYEG</sequence>
<name>A0A9D1ALT6_9FIRM</name>
<dbReference type="Proteomes" id="UP000824242">
    <property type="component" value="Unassembled WGS sequence"/>
</dbReference>
<dbReference type="PRINTS" id="PR00153">
    <property type="entry name" value="CSAPPISMRASE"/>
</dbReference>
<keyword evidence="2 4" id="KW-0697">Rotamase</keyword>
<gene>
    <name evidence="6" type="ORF">IAB89_03600</name>
</gene>
<dbReference type="PROSITE" id="PS50072">
    <property type="entry name" value="CSA_PPIASE_2"/>
    <property type="match status" value="1"/>
</dbReference>
<dbReference type="InterPro" id="IPR029000">
    <property type="entry name" value="Cyclophilin-like_dom_sf"/>
</dbReference>
<dbReference type="GO" id="GO:0006457">
    <property type="term" value="P:protein folding"/>
    <property type="evidence" value="ECO:0007669"/>
    <property type="project" value="InterPro"/>
</dbReference>
<dbReference type="PROSITE" id="PS00170">
    <property type="entry name" value="CSA_PPIASE_1"/>
    <property type="match status" value="1"/>
</dbReference>
<feature type="chain" id="PRO_5039754900" description="Peptidyl-prolyl cis-trans isomerase" evidence="4">
    <location>
        <begin position="25"/>
        <end position="269"/>
    </location>
</feature>
<evidence type="ECO:0000313" key="7">
    <source>
        <dbReference type="Proteomes" id="UP000824242"/>
    </source>
</evidence>
<evidence type="ECO:0000313" key="6">
    <source>
        <dbReference type="EMBL" id="HIR46734.1"/>
    </source>
</evidence>
<dbReference type="GO" id="GO:0003755">
    <property type="term" value="F:peptidyl-prolyl cis-trans isomerase activity"/>
    <property type="evidence" value="ECO:0007669"/>
    <property type="project" value="UniProtKB-UniRule"/>
</dbReference>
<dbReference type="InterPro" id="IPR044666">
    <property type="entry name" value="Cyclophilin_A-like"/>
</dbReference>
<dbReference type="InterPro" id="IPR002130">
    <property type="entry name" value="Cyclophilin-type_PPIase_dom"/>
</dbReference>
<keyword evidence="3 4" id="KW-0413">Isomerase</keyword>
<comment type="similarity">
    <text evidence="4">Belongs to the cyclophilin-type PPIase family.</text>
</comment>
<evidence type="ECO:0000256" key="4">
    <source>
        <dbReference type="RuleBase" id="RU363019"/>
    </source>
</evidence>
<proteinExistence type="inferred from homology"/>
<comment type="function">
    <text evidence="1 4">PPIases accelerate the folding of proteins. It catalyzes the cis-trans isomerization of proline imidic peptide bonds in oligopeptides.</text>
</comment>